<dbReference type="EMBL" id="CP002593">
    <property type="protein sequence ID" value="AEA23593.1"/>
    <property type="molecule type" value="Genomic_DNA"/>
</dbReference>
<reference evidence="3 4" key="1">
    <citation type="journal article" date="2011" name="J. Bacteriol.">
        <title>Genome sequence of the 1,4-dioxane-degrading Pseudonocardia dioxanivorans strain CB1190.</title>
        <authorList>
            <person name="Sales C.M."/>
            <person name="Mahendra S."/>
            <person name="Grostern A."/>
            <person name="Parales R.E."/>
            <person name="Goodwin L.A."/>
            <person name="Woyke T."/>
            <person name="Nolan M."/>
            <person name="Lapidus A."/>
            <person name="Chertkov O."/>
            <person name="Ovchinnikova G."/>
            <person name="Sczyrba A."/>
            <person name="Alvarez-Cohen L."/>
        </authorList>
    </citation>
    <scope>NUCLEOTIDE SEQUENCE [LARGE SCALE GENOMIC DNA]</scope>
    <source>
        <strain evidence="4">ATCC 55486 / DSM 44775 / JCM 13855 / CB1190</strain>
    </source>
</reference>
<dbReference type="GO" id="GO:0016705">
    <property type="term" value="F:oxidoreductase activity, acting on paired donors, with incorporation or reduction of molecular oxygen"/>
    <property type="evidence" value="ECO:0007669"/>
    <property type="project" value="InterPro"/>
</dbReference>
<feature type="domain" description="Luciferase-like" evidence="2">
    <location>
        <begin position="14"/>
        <end position="318"/>
    </location>
</feature>
<gene>
    <name evidence="3" type="ordered locus">Psed_1350</name>
</gene>
<dbReference type="HOGENOM" id="CLU_027853_9_0_11"/>
<name>F4CMG6_PSEUX</name>
<dbReference type="PANTHER" id="PTHR30137">
    <property type="entry name" value="LUCIFERASE-LIKE MONOOXYGENASE"/>
    <property type="match status" value="1"/>
</dbReference>
<dbReference type="Pfam" id="PF00296">
    <property type="entry name" value="Bac_luciferase"/>
    <property type="match status" value="1"/>
</dbReference>
<comment type="similarity">
    <text evidence="1">To bacterial alkanal monooxygenase alpha and beta chains.</text>
</comment>
<protein>
    <submittedName>
        <fullName evidence="3">Luciferase family oxidoreductase, group 1</fullName>
    </submittedName>
</protein>
<dbReference type="eggNOG" id="COG2141">
    <property type="taxonomic scope" value="Bacteria"/>
</dbReference>
<dbReference type="AlphaFoldDB" id="F4CMG6"/>
<dbReference type="InterPro" id="IPR050766">
    <property type="entry name" value="Bact_Lucif_Oxidored"/>
</dbReference>
<sequence>MGEEHAVAAETGPMRYSVVELAPVAPGGTRTAALRRALAAAVEAEQLGYDRIWYAEHHHTVGYASADPVPLIAAAVGRTDRIRVGSGAVLLNHHSAFTVTERFMMLQSMAPGRVDLGLGRSSAGPVVDQALRRDRGSRPVDDFPAQVQEVLGHVHRAFPQGHRFATLDLTRAVDGVPEVWLLGSSVASARLAARLGIGYVFGAHIDPATTQAALDQYRAGFVGTPFGSGAPRAILALHLAAADDEDLAHRLTWPARALRAGGRDRPIPTVAQAAAELGSDERARPSSIRGAVIPPQVAGTAEALREQLEPLVRALGVTEVMVQDMINDEELRSRSREIVAKVLGSIDAPAS</sequence>
<evidence type="ECO:0000256" key="1">
    <source>
        <dbReference type="ARBA" id="ARBA00007789"/>
    </source>
</evidence>
<proteinExistence type="predicted"/>
<dbReference type="SUPFAM" id="SSF51679">
    <property type="entry name" value="Bacterial luciferase-like"/>
    <property type="match status" value="1"/>
</dbReference>
<dbReference type="InterPro" id="IPR036661">
    <property type="entry name" value="Luciferase-like_sf"/>
</dbReference>
<dbReference type="KEGG" id="pdx:Psed_1350"/>
<evidence type="ECO:0000313" key="3">
    <source>
        <dbReference type="EMBL" id="AEA23593.1"/>
    </source>
</evidence>
<dbReference type="RefSeq" id="WP_013673528.1">
    <property type="nucleotide sequence ID" value="NC_015312.1"/>
</dbReference>
<dbReference type="GO" id="GO:0005829">
    <property type="term" value="C:cytosol"/>
    <property type="evidence" value="ECO:0007669"/>
    <property type="project" value="TreeGrafter"/>
</dbReference>
<dbReference type="Gene3D" id="3.20.20.30">
    <property type="entry name" value="Luciferase-like domain"/>
    <property type="match status" value="1"/>
</dbReference>
<evidence type="ECO:0000313" key="4">
    <source>
        <dbReference type="Proteomes" id="UP000007809"/>
    </source>
</evidence>
<dbReference type="CDD" id="cd00347">
    <property type="entry name" value="Flavin_utilizing_monoxygenases"/>
    <property type="match status" value="1"/>
</dbReference>
<dbReference type="InterPro" id="IPR019949">
    <property type="entry name" value="CmoO-like"/>
</dbReference>
<dbReference type="InterPro" id="IPR011251">
    <property type="entry name" value="Luciferase-like_dom"/>
</dbReference>
<dbReference type="Proteomes" id="UP000007809">
    <property type="component" value="Chromosome"/>
</dbReference>
<dbReference type="NCBIfam" id="TIGR03558">
    <property type="entry name" value="oxido_grp_1"/>
    <property type="match status" value="1"/>
</dbReference>
<evidence type="ECO:0000259" key="2">
    <source>
        <dbReference type="Pfam" id="PF00296"/>
    </source>
</evidence>
<accession>F4CMG6</accession>
<dbReference type="STRING" id="675635.Psed_1350"/>
<keyword evidence="4" id="KW-1185">Reference proteome</keyword>
<dbReference type="PANTHER" id="PTHR30137:SF6">
    <property type="entry name" value="LUCIFERASE-LIKE MONOOXYGENASE"/>
    <property type="match status" value="1"/>
</dbReference>
<organism evidence="3 4">
    <name type="scientific">Pseudonocardia dioxanivorans (strain ATCC 55486 / DSM 44775 / JCM 13855 / CB1190)</name>
    <dbReference type="NCBI Taxonomy" id="675635"/>
    <lineage>
        <taxon>Bacteria</taxon>
        <taxon>Bacillati</taxon>
        <taxon>Actinomycetota</taxon>
        <taxon>Actinomycetes</taxon>
        <taxon>Pseudonocardiales</taxon>
        <taxon>Pseudonocardiaceae</taxon>
        <taxon>Pseudonocardia</taxon>
    </lineage>
</organism>